<dbReference type="InterPro" id="IPR001451">
    <property type="entry name" value="Hexapep"/>
</dbReference>
<keyword evidence="2" id="KW-1185">Reference proteome</keyword>
<reference evidence="1 2" key="1">
    <citation type="submission" date="2017-08" db="EMBL/GenBank/DDBJ databases">
        <title>Aliifodinibius alkalisoli sp. nov., isolated from saline alkaline soil.</title>
        <authorList>
            <person name="Liu D."/>
            <person name="Zhang G."/>
        </authorList>
    </citation>
    <scope>NUCLEOTIDE SEQUENCE [LARGE SCALE GENOMIC DNA]</scope>
    <source>
        <strain evidence="1 2">WN023</strain>
    </source>
</reference>
<dbReference type="CDD" id="cd04645">
    <property type="entry name" value="LbH_gamma_CA_like"/>
    <property type="match status" value="1"/>
</dbReference>
<comment type="caution">
    <text evidence="1">The sequence shown here is derived from an EMBL/GenBank/DDBJ whole genome shotgun (WGS) entry which is preliminary data.</text>
</comment>
<dbReference type="Pfam" id="PF00132">
    <property type="entry name" value="Hexapep"/>
    <property type="match status" value="1"/>
</dbReference>
<dbReference type="Proteomes" id="UP000218831">
    <property type="component" value="Unassembled WGS sequence"/>
</dbReference>
<dbReference type="SUPFAM" id="SSF51161">
    <property type="entry name" value="Trimeric LpxA-like enzymes"/>
    <property type="match status" value="1"/>
</dbReference>
<evidence type="ECO:0000313" key="2">
    <source>
        <dbReference type="Proteomes" id="UP000218831"/>
    </source>
</evidence>
<gene>
    <name evidence="1" type="ORF">CK503_03035</name>
</gene>
<protein>
    <submittedName>
        <fullName evidence="1">Gamma carbonic anhydrase family protein</fullName>
    </submittedName>
</protein>
<dbReference type="PANTHER" id="PTHR13061:SF56">
    <property type="entry name" value="PROTEIN YRDA"/>
    <property type="match status" value="1"/>
</dbReference>
<dbReference type="InterPro" id="IPR047324">
    <property type="entry name" value="LbH_gamma_CA-like"/>
</dbReference>
<dbReference type="RefSeq" id="WP_095605314.1">
    <property type="nucleotide sequence ID" value="NZ_NSKE01000002.1"/>
</dbReference>
<evidence type="ECO:0000313" key="1">
    <source>
        <dbReference type="EMBL" id="PAU95188.1"/>
    </source>
</evidence>
<accession>A0A2A2GCU2</accession>
<dbReference type="InterPro" id="IPR050484">
    <property type="entry name" value="Transf_Hexapept/Carb_Anhydrase"/>
</dbReference>
<sequence length="182" mass="20297">MIYEFIDKKPDYPDSVFVAPSADIIGDVSIGEESSIWFNVTIRGDVNWIQIGDRSNIQDNVCIHVMNQTGPTEIGDDVTIGHNAMIHGCTIHDRALIGIHATVLDKAIIESDVIIAAGSLVPPGKRLESGYMYMGTPAEKKRELTDDEIKSIQEHSDNYVKYARAYMQKDTYDANPFYDAKN</sequence>
<dbReference type="InterPro" id="IPR011004">
    <property type="entry name" value="Trimer_LpxA-like_sf"/>
</dbReference>
<dbReference type="EMBL" id="NSKE01000002">
    <property type="protein sequence ID" value="PAU95188.1"/>
    <property type="molecule type" value="Genomic_DNA"/>
</dbReference>
<dbReference type="AlphaFoldDB" id="A0A2A2GCU2"/>
<organism evidence="1 2">
    <name type="scientific">Fodinibius salipaludis</name>
    <dbReference type="NCBI Taxonomy" id="2032627"/>
    <lineage>
        <taxon>Bacteria</taxon>
        <taxon>Pseudomonadati</taxon>
        <taxon>Balneolota</taxon>
        <taxon>Balneolia</taxon>
        <taxon>Balneolales</taxon>
        <taxon>Balneolaceae</taxon>
        <taxon>Fodinibius</taxon>
    </lineage>
</organism>
<dbReference type="Gene3D" id="2.160.10.10">
    <property type="entry name" value="Hexapeptide repeat proteins"/>
    <property type="match status" value="1"/>
</dbReference>
<dbReference type="OrthoDB" id="9803036at2"/>
<proteinExistence type="predicted"/>
<name>A0A2A2GCU2_9BACT</name>
<dbReference type="PANTHER" id="PTHR13061">
    <property type="entry name" value="DYNACTIN SUBUNIT P25"/>
    <property type="match status" value="1"/>
</dbReference>